<accession>A0ACA9PRI0</accession>
<evidence type="ECO:0000313" key="1">
    <source>
        <dbReference type="EMBL" id="CAG8719593.1"/>
    </source>
</evidence>
<gene>
    <name evidence="1" type="ORF">RPERSI_LOCUS11185</name>
</gene>
<dbReference type="Proteomes" id="UP000789920">
    <property type="component" value="Unassembled WGS sequence"/>
</dbReference>
<feature type="non-terminal residue" evidence="1">
    <location>
        <position position="1"/>
    </location>
</feature>
<protein>
    <submittedName>
        <fullName evidence="1">14096_t:CDS:1</fullName>
    </submittedName>
</protein>
<proteinExistence type="predicted"/>
<organism evidence="1 2">
    <name type="scientific">Racocetra persica</name>
    <dbReference type="NCBI Taxonomy" id="160502"/>
    <lineage>
        <taxon>Eukaryota</taxon>
        <taxon>Fungi</taxon>
        <taxon>Fungi incertae sedis</taxon>
        <taxon>Mucoromycota</taxon>
        <taxon>Glomeromycotina</taxon>
        <taxon>Glomeromycetes</taxon>
        <taxon>Diversisporales</taxon>
        <taxon>Gigasporaceae</taxon>
        <taxon>Racocetra</taxon>
    </lineage>
</organism>
<dbReference type="EMBL" id="CAJVQC010022788">
    <property type="protein sequence ID" value="CAG8719593.1"/>
    <property type="molecule type" value="Genomic_DNA"/>
</dbReference>
<keyword evidence="2" id="KW-1185">Reference proteome</keyword>
<comment type="caution">
    <text evidence="1">The sequence shown here is derived from an EMBL/GenBank/DDBJ whole genome shotgun (WGS) entry which is preliminary data.</text>
</comment>
<name>A0ACA9PRI0_9GLOM</name>
<evidence type="ECO:0000313" key="2">
    <source>
        <dbReference type="Proteomes" id="UP000789920"/>
    </source>
</evidence>
<reference evidence="1" key="1">
    <citation type="submission" date="2021-06" db="EMBL/GenBank/DDBJ databases">
        <authorList>
            <person name="Kallberg Y."/>
            <person name="Tangrot J."/>
            <person name="Rosling A."/>
        </authorList>
    </citation>
    <scope>NUCLEOTIDE SEQUENCE</scope>
    <source>
        <strain evidence="1">MA461A</strain>
    </source>
</reference>
<sequence length="83" mass="9839">NFEHHWVQFIAFLELFPKASHYVLEILYSTYHSWAIYYIQTCFTAGIQSTQRIESINGIIKKEVSHSTMLLHLVDIIQNRLNK</sequence>